<evidence type="ECO:0000313" key="2">
    <source>
        <dbReference type="EMBL" id="VZS00192.1"/>
    </source>
</evidence>
<sequence>MKKLLIGFSTFSLLVSSSSVVSCTITHQFKNNHLDQIKLLLNTSAIAAQSVILSDKNTTNISTDYSLRTFSQTKITDLYKNDAKKLADKYVTDKKASYEYQFKSMFLTLQSSNWTEQLKKVAQLNKENKTTNLDLAWNDTSTKTTDNNLFKTLSLVSAGFNFLFSGDFTANQQGNLINNFLSNQSGLLETTVFNNNKFSSLLDSLNSIEDNKFFNLSNSLFSQPEWVNEIDKDNNLNQKTLKNILDSSSQKLWEQILPKDENQEFKIDWSKIFTPLIDLLKAFSIYQKIIEEKSDKTLNYSTMDPLHLFSKDKTNSEFLYEVLNINLKDIYNNKSNEQIKQEINSIDLKQLIKFFKNTLVFDKEDKHGYKLQKFVVMLLGSASEHEKDNDIKNNFLLKPAYDWYEKNKEKVKKIVTKQLEKIESIKPFAPTISNNITTLFEIIKAFHQDLVEQGTNKKLKGELDKYLGLAKILLPTLGLDKKIVEFLDSKALKNFLNNPFLALYKQDFLKEVYILINQLSGKEIINNQIIDNISNIYNFTTLKLDKFANYLLGLVKKPVDGKNSFDEFQFLYSLKDLSISDIINNLESFYNKENSSYIFNLDNFKGLLDSIFNKNITASFKYKEQEQKLETKNNLSTILTLLALNPNNVKDLEVKVNDDKNKLSVQIKKAIEEKQYGLASVLLLGYNNNEKKFYKDSILDNAANLFGHNEKDLNKDASKNAINILIKSYLELINWFQNVSLKKYAQDNFAVYLDQNNWSTELIEQKGTIDNLNEPLIIKYVLKYIDPNDNNKNWKYNVVIKRTSNLEQPWTITEITKLTDNK</sequence>
<dbReference type="AlphaFoldDB" id="A0A654IMX7"/>
<dbReference type="EMBL" id="LR739236">
    <property type="protein sequence ID" value="VZS00192.1"/>
    <property type="molecule type" value="Genomic_DNA"/>
</dbReference>
<feature type="chain" id="PRO_5024825918" description="Lipoprotein" evidence="1">
    <location>
        <begin position="23"/>
        <end position="822"/>
    </location>
</feature>
<keyword evidence="1" id="KW-0732">Signal</keyword>
<accession>A0A654IMX7</accession>
<gene>
    <name evidence="2" type="ORF">MF5583_00480</name>
</gene>
<dbReference type="NCBIfam" id="TIGR04547">
    <property type="entry name" value="Mollicu_LP"/>
    <property type="match status" value="1"/>
</dbReference>
<evidence type="ECO:0008006" key="3">
    <source>
        <dbReference type="Google" id="ProtNLM"/>
    </source>
</evidence>
<dbReference type="InterPro" id="IPR030893">
    <property type="entry name" value="Mollicu_LP"/>
</dbReference>
<evidence type="ECO:0000256" key="1">
    <source>
        <dbReference type="SAM" id="SignalP"/>
    </source>
</evidence>
<name>A0A654IMX7_9MOLU</name>
<proteinExistence type="predicted"/>
<organism evidence="2">
    <name type="scientific">Mycoplasma feriruminatoris</name>
    <dbReference type="NCBI Taxonomy" id="1179777"/>
    <lineage>
        <taxon>Bacteria</taxon>
        <taxon>Bacillati</taxon>
        <taxon>Mycoplasmatota</taxon>
        <taxon>Mollicutes</taxon>
        <taxon>Mycoplasmataceae</taxon>
        <taxon>Mycoplasma</taxon>
    </lineage>
</organism>
<dbReference type="PROSITE" id="PS51257">
    <property type="entry name" value="PROKAR_LIPOPROTEIN"/>
    <property type="match status" value="1"/>
</dbReference>
<feature type="signal peptide" evidence="1">
    <location>
        <begin position="1"/>
        <end position="22"/>
    </location>
</feature>
<reference evidence="2" key="1">
    <citation type="submission" date="2019-11" db="EMBL/GenBank/DDBJ databases">
        <authorList>
            <person name="Falquet L."/>
            <person name="Falquet L."/>
        </authorList>
    </citation>
    <scope>NUCLEOTIDE SEQUENCE</scope>
    <source>
        <strain evidence="2">14/OD_0535</strain>
    </source>
</reference>
<dbReference type="RefSeq" id="WP_347938158.1">
    <property type="nucleotide sequence ID" value="NZ_CP142077.1"/>
</dbReference>
<protein>
    <recommendedName>
        <fullName evidence="3">Lipoprotein</fullName>
    </recommendedName>
</protein>